<dbReference type="InterPro" id="IPR013011">
    <property type="entry name" value="PTS_EIIB_2"/>
</dbReference>
<dbReference type="SUPFAM" id="SSF52794">
    <property type="entry name" value="PTS system IIB component-like"/>
    <property type="match status" value="1"/>
</dbReference>
<accession>W6ABQ2</accession>
<evidence type="ECO:0000256" key="2">
    <source>
        <dbReference type="ARBA" id="ARBA00023015"/>
    </source>
</evidence>
<dbReference type="GO" id="GO:0009401">
    <property type="term" value="P:phosphoenolpyruvate-dependent sugar phosphotransferase system"/>
    <property type="evidence" value="ECO:0007669"/>
    <property type="project" value="InterPro"/>
</dbReference>
<feature type="domain" description="PTS EIIB type-2" evidence="5">
    <location>
        <begin position="393"/>
        <end position="482"/>
    </location>
</feature>
<dbReference type="PANTHER" id="PTHR30185:SF18">
    <property type="entry name" value="TRANSCRIPTIONAL REGULATOR MTLR"/>
    <property type="match status" value="1"/>
</dbReference>
<evidence type="ECO:0000313" key="7">
    <source>
        <dbReference type="Proteomes" id="UP000019265"/>
    </source>
</evidence>
<keyword evidence="1" id="KW-0808">Transferase</keyword>
<dbReference type="Proteomes" id="UP000019265">
    <property type="component" value="Chromosome"/>
</dbReference>
<dbReference type="InterPro" id="IPR003501">
    <property type="entry name" value="PTS_EIIB_2/3"/>
</dbReference>
<dbReference type="Gene3D" id="3.40.50.2300">
    <property type="match status" value="1"/>
</dbReference>
<dbReference type="Pfam" id="PF02302">
    <property type="entry name" value="PTS_IIB"/>
    <property type="match status" value="1"/>
</dbReference>
<dbReference type="STRING" id="1276257.SSABA_v1c08610"/>
<keyword evidence="3" id="KW-0804">Transcription</keyword>
<dbReference type="CDD" id="cd00211">
    <property type="entry name" value="PTS_IIA_fru"/>
    <property type="match status" value="1"/>
</dbReference>
<name>W6ABQ2_9MOLU</name>
<proteinExistence type="predicted"/>
<dbReference type="OrthoDB" id="1640042at2"/>
<evidence type="ECO:0000259" key="4">
    <source>
        <dbReference type="PROSITE" id="PS51094"/>
    </source>
</evidence>
<dbReference type="InterPro" id="IPR036095">
    <property type="entry name" value="PTS_EIIB-like_sf"/>
</dbReference>
<organism evidence="6 7">
    <name type="scientific">Spiroplasma sabaudiense Ar-1343</name>
    <dbReference type="NCBI Taxonomy" id="1276257"/>
    <lineage>
        <taxon>Bacteria</taxon>
        <taxon>Bacillati</taxon>
        <taxon>Mycoplasmatota</taxon>
        <taxon>Mollicutes</taxon>
        <taxon>Entomoplasmatales</taxon>
        <taxon>Spiroplasmataceae</taxon>
        <taxon>Spiroplasma</taxon>
    </lineage>
</organism>
<dbReference type="PROSITE" id="PS51099">
    <property type="entry name" value="PTS_EIIB_TYPE_2"/>
    <property type="match status" value="1"/>
</dbReference>
<gene>
    <name evidence="6" type="primary">mtlA1</name>
    <name evidence="6" type="ORF">SSABA_v1c08610</name>
</gene>
<keyword evidence="7" id="KW-1185">Reference proteome</keyword>
<dbReference type="eggNOG" id="COG4668">
    <property type="taxonomic scope" value="Bacteria"/>
</dbReference>
<feature type="domain" description="PTS EIIA type-2" evidence="4">
    <location>
        <begin position="492"/>
        <end position="630"/>
    </location>
</feature>
<protein>
    <submittedName>
        <fullName evidence="6">PTS system mannitol-specific IIA component</fullName>
    </submittedName>
</protein>
<dbReference type="KEGG" id="ssab:SSABA_v1c08610"/>
<dbReference type="RefSeq" id="WP_025251396.1">
    <property type="nucleotide sequence ID" value="NZ_CP006934.1"/>
</dbReference>
<dbReference type="AlphaFoldDB" id="W6ABQ2"/>
<dbReference type="CDD" id="cd00133">
    <property type="entry name" value="PTS_IIB"/>
    <property type="match status" value="1"/>
</dbReference>
<evidence type="ECO:0000313" key="6">
    <source>
        <dbReference type="EMBL" id="AHI54260.1"/>
    </source>
</evidence>
<evidence type="ECO:0000256" key="3">
    <source>
        <dbReference type="ARBA" id="ARBA00023163"/>
    </source>
</evidence>
<dbReference type="EMBL" id="CP006934">
    <property type="protein sequence ID" value="AHI54260.1"/>
    <property type="molecule type" value="Genomic_DNA"/>
</dbReference>
<dbReference type="PATRIC" id="fig|1276257.3.peg.873"/>
<dbReference type="HOGENOM" id="CLU_439978_0_0_14"/>
<evidence type="ECO:0000259" key="5">
    <source>
        <dbReference type="PROSITE" id="PS51099"/>
    </source>
</evidence>
<dbReference type="PROSITE" id="PS51094">
    <property type="entry name" value="PTS_EIIA_TYPE_2"/>
    <property type="match status" value="1"/>
</dbReference>
<dbReference type="Gene3D" id="3.40.930.10">
    <property type="entry name" value="Mannitol-specific EII, Chain A"/>
    <property type="match status" value="1"/>
</dbReference>
<dbReference type="InterPro" id="IPR050661">
    <property type="entry name" value="BglG_antiterminators"/>
</dbReference>
<dbReference type="SUPFAM" id="SSF55804">
    <property type="entry name" value="Phoshotransferase/anion transport protein"/>
    <property type="match status" value="1"/>
</dbReference>
<dbReference type="InterPro" id="IPR016152">
    <property type="entry name" value="PTrfase/Anion_transptr"/>
</dbReference>
<dbReference type="GO" id="GO:0008982">
    <property type="term" value="F:protein-N(PI)-phosphohistidine-sugar phosphotransferase activity"/>
    <property type="evidence" value="ECO:0007669"/>
    <property type="project" value="InterPro"/>
</dbReference>
<dbReference type="PROSITE" id="PS00372">
    <property type="entry name" value="PTS_EIIA_TYPE_2_HIS"/>
    <property type="match status" value="1"/>
</dbReference>
<evidence type="ECO:0000256" key="1">
    <source>
        <dbReference type="ARBA" id="ARBA00022679"/>
    </source>
</evidence>
<keyword evidence="2" id="KW-0805">Transcription regulation</keyword>
<dbReference type="Pfam" id="PF00359">
    <property type="entry name" value="PTS_EIIA_2"/>
    <property type="match status" value="1"/>
</dbReference>
<dbReference type="eggNOG" id="COG3711">
    <property type="taxonomic scope" value="Bacteria"/>
</dbReference>
<reference evidence="6 7" key="1">
    <citation type="journal article" date="2014" name="Genome Biol. Evol.">
        <title>Molecular evolution of the substrate utilization strategies and putative virulence factors in mosquito-associated Spiroplasma species.</title>
        <authorList>
            <person name="Chang T.H."/>
            <person name="Lo W.S."/>
            <person name="Ku C."/>
            <person name="Chen L.L."/>
            <person name="Kuo C.H."/>
        </authorList>
    </citation>
    <scope>NUCLEOTIDE SEQUENCE [LARGE SCALE GENOMIC DNA]</scope>
    <source>
        <strain evidence="6">Ar-1343</strain>
    </source>
</reference>
<sequence length="631" mass="73528">MNSDRNEQIVYLLLNYKTILVSQLSNKFSTSEKTILRAVQSINVYFKKYDLFVKSFEGKLTLIGDTSAMWKSLSDDKDKFTKHERLIYIFNHFMKTDEKITILDLADDLEVPTTQVQNDFKDLNNVLLKYEAIISNDLKKGLTINLLAPHHKHAIFIDLIFLNFLSNQTTSFIKNQFVKNFFNSYIYKILKNNYQIDNFNTIYSNLINLITKENIEWNEIDTILLAMLITIWINDECNKKILNLFLENSNPDIKIIIQNIVTKNDTSQLIERFNKKTIKPEKNEVIERCINEIKILVKNLLNSGLNFDEDILQNIRSHLENSLVENNLKYDLSIKNYISKIKNYINNYQYLWIHLRRTINKYFLVENDQDQITYGIFIYLTVWLDTQLYNLPMKILTVCIGGMGQSKMLATYLKTIYKRAYIEAMPFAFINNKIIDQFDLVISSIEITNTNAQNTLHLPVIFSVENKAIIHEKLNEIFYKQKMEKRNTEMQNILKIENIETNLPSESKTDAITRAGKKLVDLGYAKPEYISSMLRREAKVTTYIGNKIAIPHGEDGSQEMIINSGIVILHYKDPVKFDEPVNFIVGIASSNNLHLEILANIAEKFSEIEKVNELLINTTPQLLFNEFKIGD</sequence>
<dbReference type="InterPro" id="IPR002178">
    <property type="entry name" value="PTS_EIIA_type-2_dom"/>
</dbReference>
<dbReference type="PANTHER" id="PTHR30185">
    <property type="entry name" value="CRYPTIC BETA-GLUCOSIDE BGL OPERON ANTITERMINATOR"/>
    <property type="match status" value="1"/>
</dbReference>